<evidence type="ECO:0000313" key="13">
    <source>
        <dbReference type="EMBL" id="KDO31350.1"/>
    </source>
</evidence>
<dbReference type="InterPro" id="IPR018488">
    <property type="entry name" value="cNMP-bd_CS"/>
</dbReference>
<evidence type="ECO:0000256" key="8">
    <source>
        <dbReference type="ARBA" id="ARBA00023303"/>
    </source>
</evidence>
<name>A0A067CQ31_SAPPC</name>
<dbReference type="EMBL" id="KK583198">
    <property type="protein sequence ID" value="KDO31350.1"/>
    <property type="molecule type" value="Genomic_DNA"/>
</dbReference>
<gene>
    <name evidence="13" type="ORF">SPRG_03967</name>
</gene>
<dbReference type="VEuPathDB" id="FungiDB:SPRG_03967"/>
<feature type="domain" description="Cyclic nucleotide-binding" evidence="12">
    <location>
        <begin position="152"/>
        <end position="268"/>
    </location>
</feature>
<keyword evidence="8" id="KW-0407">Ion channel</keyword>
<evidence type="ECO:0000256" key="7">
    <source>
        <dbReference type="ARBA" id="ARBA00023286"/>
    </source>
</evidence>
<keyword evidence="4 11" id="KW-1133">Transmembrane helix</keyword>
<proteinExistence type="predicted"/>
<dbReference type="GO" id="GO:0016020">
    <property type="term" value="C:membrane"/>
    <property type="evidence" value="ECO:0007669"/>
    <property type="project" value="UniProtKB-SubCell"/>
</dbReference>
<evidence type="ECO:0000256" key="6">
    <source>
        <dbReference type="ARBA" id="ARBA00023136"/>
    </source>
</evidence>
<evidence type="ECO:0000256" key="3">
    <source>
        <dbReference type="ARBA" id="ARBA00022692"/>
    </source>
</evidence>
<organism evidence="13 14">
    <name type="scientific">Saprolegnia parasitica (strain CBS 223.65)</name>
    <dbReference type="NCBI Taxonomy" id="695850"/>
    <lineage>
        <taxon>Eukaryota</taxon>
        <taxon>Sar</taxon>
        <taxon>Stramenopiles</taxon>
        <taxon>Oomycota</taxon>
        <taxon>Saprolegniomycetes</taxon>
        <taxon>Saprolegniales</taxon>
        <taxon>Saprolegniaceae</taxon>
        <taxon>Saprolegnia</taxon>
    </lineage>
</organism>
<dbReference type="STRING" id="695850.A0A067CQ31"/>
<dbReference type="InterPro" id="IPR018490">
    <property type="entry name" value="cNMP-bd_dom_sf"/>
</dbReference>
<dbReference type="OrthoDB" id="421226at2759"/>
<keyword evidence="14" id="KW-1185">Reference proteome</keyword>
<evidence type="ECO:0000256" key="9">
    <source>
        <dbReference type="SAM" id="Coils"/>
    </source>
</evidence>
<evidence type="ECO:0000259" key="12">
    <source>
        <dbReference type="PROSITE" id="PS50042"/>
    </source>
</evidence>
<dbReference type="KEGG" id="spar:SPRG_03967"/>
<feature type="transmembrane region" description="Helical" evidence="11">
    <location>
        <begin position="49"/>
        <end position="70"/>
    </location>
</feature>
<evidence type="ECO:0000256" key="5">
    <source>
        <dbReference type="ARBA" id="ARBA00023065"/>
    </source>
</evidence>
<dbReference type="Proteomes" id="UP000030745">
    <property type="component" value="Unassembled WGS sequence"/>
</dbReference>
<comment type="subcellular location">
    <subcellularLocation>
        <location evidence="1">Membrane</location>
        <topology evidence="1">Multi-pass membrane protein</topology>
    </subcellularLocation>
</comment>
<evidence type="ECO:0000256" key="1">
    <source>
        <dbReference type="ARBA" id="ARBA00004141"/>
    </source>
</evidence>
<dbReference type="Gene3D" id="1.10.287.630">
    <property type="entry name" value="Helix hairpin bin"/>
    <property type="match status" value="1"/>
</dbReference>
<feature type="compositionally biased region" description="Basic residues" evidence="10">
    <location>
        <begin position="431"/>
        <end position="440"/>
    </location>
</feature>
<sequence length="440" mass="49304">MSDLEPFTNYGIYLHASTSMLLNMTPYDNFSIQHVGHCDCTRALPVRCASVVCGFCMMSLIFASVTAIYIRQTSRASEYQAKIKTVMSDLKALQVPRELRTSAKNYYDMLWRVKKTSDRYERAIYEDEDLSPLIRAEIALHIHRRTIALVPLFKGCTDDCLASVVTRLKTHLYNEKDVIFHRGEPGRCMLIIIRGKVKIIGPDNAVVAVLKEGSFFGEIGLLANTSRSATAVAASFCEMKSLDQVDAEVIFALYPNILDRLYRESDKRKRENKNRSSVTSIKVLDNAHVIDKDAIDEMTFEERSAPLSRVFERSSSANEVLKGERLSLMVAANNGTRSLKNLQNDRTDSERAISSPPIAAGSGHTVVKETLSSLTSLRVDVERLKDTLQTILENQAQLMTKLNAVGTKGSVHKRKDGTVVKSKATTDRSFKLRRQRSRGP</sequence>
<dbReference type="CDD" id="cd00038">
    <property type="entry name" value="CAP_ED"/>
    <property type="match status" value="1"/>
</dbReference>
<evidence type="ECO:0000256" key="11">
    <source>
        <dbReference type="SAM" id="Phobius"/>
    </source>
</evidence>
<keyword evidence="5" id="KW-0406">Ion transport</keyword>
<keyword evidence="3 11" id="KW-0812">Transmembrane</keyword>
<dbReference type="Gene3D" id="2.60.120.10">
    <property type="entry name" value="Jelly Rolls"/>
    <property type="match status" value="1"/>
</dbReference>
<dbReference type="PANTHER" id="PTHR45638">
    <property type="entry name" value="CYCLIC NUCLEOTIDE-GATED CATION CHANNEL SUBUNIT A"/>
    <property type="match status" value="1"/>
</dbReference>
<feature type="region of interest" description="Disordered" evidence="10">
    <location>
        <begin position="409"/>
        <end position="440"/>
    </location>
</feature>
<dbReference type="GO" id="GO:0044877">
    <property type="term" value="F:protein-containing complex binding"/>
    <property type="evidence" value="ECO:0007669"/>
    <property type="project" value="TreeGrafter"/>
</dbReference>
<keyword evidence="9" id="KW-0175">Coiled coil</keyword>
<keyword evidence="2" id="KW-0813">Transport</keyword>
<dbReference type="Pfam" id="PF00027">
    <property type="entry name" value="cNMP_binding"/>
    <property type="match status" value="1"/>
</dbReference>
<protein>
    <recommendedName>
        <fullName evidence="12">Cyclic nucleotide-binding domain-containing protein</fullName>
    </recommendedName>
</protein>
<keyword evidence="6 11" id="KW-0472">Membrane</keyword>
<feature type="region of interest" description="Disordered" evidence="10">
    <location>
        <begin position="339"/>
        <end position="360"/>
    </location>
</feature>
<dbReference type="InterPro" id="IPR014710">
    <property type="entry name" value="RmlC-like_jellyroll"/>
</dbReference>
<feature type="coiled-coil region" evidence="9">
    <location>
        <begin position="374"/>
        <end position="401"/>
    </location>
</feature>
<evidence type="ECO:0000256" key="10">
    <source>
        <dbReference type="SAM" id="MobiDB-lite"/>
    </source>
</evidence>
<keyword evidence="7" id="KW-1071">Ligand-gated ion channel</keyword>
<dbReference type="SMART" id="SM00100">
    <property type="entry name" value="cNMP"/>
    <property type="match status" value="1"/>
</dbReference>
<evidence type="ECO:0000256" key="2">
    <source>
        <dbReference type="ARBA" id="ARBA00022448"/>
    </source>
</evidence>
<dbReference type="RefSeq" id="XP_012197949.1">
    <property type="nucleotide sequence ID" value="XM_012342559.1"/>
</dbReference>
<dbReference type="InterPro" id="IPR050866">
    <property type="entry name" value="CNG_cation_channel"/>
</dbReference>
<dbReference type="PANTHER" id="PTHR45638:SF11">
    <property type="entry name" value="CYCLIC NUCLEOTIDE-GATED CATION CHANNEL SUBUNIT A"/>
    <property type="match status" value="1"/>
</dbReference>
<dbReference type="SUPFAM" id="SSF51206">
    <property type="entry name" value="cAMP-binding domain-like"/>
    <property type="match status" value="1"/>
</dbReference>
<dbReference type="PROSITE" id="PS50042">
    <property type="entry name" value="CNMP_BINDING_3"/>
    <property type="match status" value="1"/>
</dbReference>
<accession>A0A067CQ31</accession>
<reference evidence="13 14" key="1">
    <citation type="journal article" date="2013" name="PLoS Genet.">
        <title>Distinctive expansion of potential virulence genes in the genome of the oomycete fish pathogen Saprolegnia parasitica.</title>
        <authorList>
            <person name="Jiang R.H."/>
            <person name="de Bruijn I."/>
            <person name="Haas B.J."/>
            <person name="Belmonte R."/>
            <person name="Lobach L."/>
            <person name="Christie J."/>
            <person name="van den Ackerveken G."/>
            <person name="Bottin A."/>
            <person name="Bulone V."/>
            <person name="Diaz-Moreno S.M."/>
            <person name="Dumas B."/>
            <person name="Fan L."/>
            <person name="Gaulin E."/>
            <person name="Govers F."/>
            <person name="Grenville-Briggs L.J."/>
            <person name="Horner N.R."/>
            <person name="Levin J.Z."/>
            <person name="Mammella M."/>
            <person name="Meijer H.J."/>
            <person name="Morris P."/>
            <person name="Nusbaum C."/>
            <person name="Oome S."/>
            <person name="Phillips A.J."/>
            <person name="van Rooyen D."/>
            <person name="Rzeszutek E."/>
            <person name="Saraiva M."/>
            <person name="Secombes C.J."/>
            <person name="Seidl M.F."/>
            <person name="Snel B."/>
            <person name="Stassen J.H."/>
            <person name="Sykes S."/>
            <person name="Tripathy S."/>
            <person name="van den Berg H."/>
            <person name="Vega-Arreguin J.C."/>
            <person name="Wawra S."/>
            <person name="Young S.K."/>
            <person name="Zeng Q."/>
            <person name="Dieguez-Uribeondo J."/>
            <person name="Russ C."/>
            <person name="Tyler B.M."/>
            <person name="van West P."/>
        </authorList>
    </citation>
    <scope>NUCLEOTIDE SEQUENCE [LARGE SCALE GENOMIC DNA]</scope>
    <source>
        <strain evidence="13 14">CBS 223.65</strain>
    </source>
</reference>
<dbReference type="GO" id="GO:0005221">
    <property type="term" value="F:intracellularly cyclic nucleotide-activated monoatomic cation channel activity"/>
    <property type="evidence" value="ECO:0007669"/>
    <property type="project" value="InterPro"/>
</dbReference>
<evidence type="ECO:0000256" key="4">
    <source>
        <dbReference type="ARBA" id="ARBA00022989"/>
    </source>
</evidence>
<dbReference type="GeneID" id="24126442"/>
<dbReference type="InterPro" id="IPR000595">
    <property type="entry name" value="cNMP-bd_dom"/>
</dbReference>
<evidence type="ECO:0000313" key="14">
    <source>
        <dbReference type="Proteomes" id="UP000030745"/>
    </source>
</evidence>
<dbReference type="AlphaFoldDB" id="A0A067CQ31"/>
<dbReference type="PROSITE" id="PS00889">
    <property type="entry name" value="CNMP_BINDING_2"/>
    <property type="match status" value="1"/>
</dbReference>